<evidence type="ECO:0000313" key="3">
    <source>
        <dbReference type="Proteomes" id="UP000324222"/>
    </source>
</evidence>
<keyword evidence="3" id="KW-1185">Reference proteome</keyword>
<feature type="compositionally biased region" description="Basic and acidic residues" evidence="1">
    <location>
        <begin position="43"/>
        <end position="62"/>
    </location>
</feature>
<sequence length="88" mass="9789">MGVMGLSSGDMKRRVEGPASAHRVFSEALWPPHNSSLSPAQGREGKAREGLRLRKIEKEKDRNKKHKGSCGHERVNEACSELRTLARP</sequence>
<proteinExistence type="predicted"/>
<dbReference type="Proteomes" id="UP000324222">
    <property type="component" value="Unassembled WGS sequence"/>
</dbReference>
<dbReference type="EMBL" id="VSRR010050052">
    <property type="protein sequence ID" value="MPC79033.1"/>
    <property type="molecule type" value="Genomic_DNA"/>
</dbReference>
<name>A0A5B7I9P6_PORTR</name>
<dbReference type="AlphaFoldDB" id="A0A5B7I9P6"/>
<comment type="caution">
    <text evidence="2">The sequence shown here is derived from an EMBL/GenBank/DDBJ whole genome shotgun (WGS) entry which is preliminary data.</text>
</comment>
<organism evidence="2 3">
    <name type="scientific">Portunus trituberculatus</name>
    <name type="common">Swimming crab</name>
    <name type="synonym">Neptunus trituberculatus</name>
    <dbReference type="NCBI Taxonomy" id="210409"/>
    <lineage>
        <taxon>Eukaryota</taxon>
        <taxon>Metazoa</taxon>
        <taxon>Ecdysozoa</taxon>
        <taxon>Arthropoda</taxon>
        <taxon>Crustacea</taxon>
        <taxon>Multicrustacea</taxon>
        <taxon>Malacostraca</taxon>
        <taxon>Eumalacostraca</taxon>
        <taxon>Eucarida</taxon>
        <taxon>Decapoda</taxon>
        <taxon>Pleocyemata</taxon>
        <taxon>Brachyura</taxon>
        <taxon>Eubrachyura</taxon>
        <taxon>Portunoidea</taxon>
        <taxon>Portunidae</taxon>
        <taxon>Portuninae</taxon>
        <taxon>Portunus</taxon>
    </lineage>
</organism>
<feature type="region of interest" description="Disordered" evidence="1">
    <location>
        <begin position="26"/>
        <end position="88"/>
    </location>
</feature>
<feature type="region of interest" description="Disordered" evidence="1">
    <location>
        <begin position="1"/>
        <end position="20"/>
    </location>
</feature>
<protein>
    <submittedName>
        <fullName evidence="2">Uncharacterized protein</fullName>
    </submittedName>
</protein>
<gene>
    <name evidence="2" type="ORF">E2C01_073544</name>
</gene>
<evidence type="ECO:0000313" key="2">
    <source>
        <dbReference type="EMBL" id="MPC79033.1"/>
    </source>
</evidence>
<accession>A0A5B7I9P6</accession>
<evidence type="ECO:0000256" key="1">
    <source>
        <dbReference type="SAM" id="MobiDB-lite"/>
    </source>
</evidence>
<reference evidence="2 3" key="1">
    <citation type="submission" date="2019-05" db="EMBL/GenBank/DDBJ databases">
        <title>Another draft genome of Portunus trituberculatus and its Hox gene families provides insights of decapod evolution.</title>
        <authorList>
            <person name="Jeong J.-H."/>
            <person name="Song I."/>
            <person name="Kim S."/>
            <person name="Choi T."/>
            <person name="Kim D."/>
            <person name="Ryu S."/>
            <person name="Kim W."/>
        </authorList>
    </citation>
    <scope>NUCLEOTIDE SEQUENCE [LARGE SCALE GENOMIC DNA]</scope>
    <source>
        <tissue evidence="2">Muscle</tissue>
    </source>
</reference>